<dbReference type="PANTHER" id="PTHR30523:SF32">
    <property type="entry name" value="PHOSPHOENOLPYRUVATE CARBOXYLASE"/>
    <property type="match status" value="1"/>
</dbReference>
<dbReference type="RefSeq" id="WP_044225011.1">
    <property type="nucleotide sequence ID" value="NZ_JBKAGJ010000010.1"/>
</dbReference>
<accession>A0A098S2K3</accession>
<dbReference type="GO" id="GO:0005829">
    <property type="term" value="C:cytosol"/>
    <property type="evidence" value="ECO:0007669"/>
    <property type="project" value="TreeGrafter"/>
</dbReference>
<dbReference type="InterPro" id="IPR021135">
    <property type="entry name" value="PEP_COase"/>
</dbReference>
<comment type="function">
    <text evidence="1">Forms oxaloacetate, a four-carbon dicarboxylic acid source for the tricarboxylic acid cycle.</text>
</comment>
<dbReference type="GO" id="GO:0006099">
    <property type="term" value="P:tricarboxylic acid cycle"/>
    <property type="evidence" value="ECO:0007669"/>
    <property type="project" value="InterPro"/>
</dbReference>
<evidence type="ECO:0000256" key="3">
    <source>
        <dbReference type="PROSITE-ProRule" id="PRU10112"/>
    </source>
</evidence>
<feature type="active site" evidence="3">
    <location>
        <position position="580"/>
    </location>
</feature>
<evidence type="ECO:0000313" key="4">
    <source>
        <dbReference type="EMBL" id="KGE86325.1"/>
    </source>
</evidence>
<dbReference type="OrthoDB" id="9768133at2"/>
<dbReference type="SUPFAM" id="SSF51621">
    <property type="entry name" value="Phosphoenolpyruvate/pyruvate domain"/>
    <property type="match status" value="1"/>
</dbReference>
<gene>
    <name evidence="4" type="ORF">IX84_21210</name>
</gene>
<protein>
    <recommendedName>
        <fullName evidence="2">Phosphoenolpyruvate carboxylase</fullName>
    </recommendedName>
</protein>
<dbReference type="AlphaFoldDB" id="A0A098S2K3"/>
<dbReference type="EMBL" id="JPOS01000079">
    <property type="protein sequence ID" value="KGE86325.1"/>
    <property type="molecule type" value="Genomic_DNA"/>
</dbReference>
<keyword evidence="4" id="KW-0670">Pyruvate</keyword>
<organism evidence="4 5">
    <name type="scientific">Phaeodactylibacter xiamenensis</name>
    <dbReference type="NCBI Taxonomy" id="1524460"/>
    <lineage>
        <taxon>Bacteria</taxon>
        <taxon>Pseudomonadati</taxon>
        <taxon>Bacteroidota</taxon>
        <taxon>Saprospiria</taxon>
        <taxon>Saprospirales</taxon>
        <taxon>Haliscomenobacteraceae</taxon>
        <taxon>Phaeodactylibacter</taxon>
    </lineage>
</organism>
<reference evidence="4 5" key="1">
    <citation type="journal article" date="2014" name="Int. J. Syst. Evol. Microbiol.">
        <title>Phaeodactylibacter xiamenensis gen. nov., sp. nov., a member of the family Saprospiraceae isolated from the marine alga Phaeodactylum tricornutum.</title>
        <authorList>
            <person name="Chen Z.Jr."/>
            <person name="Lei X."/>
            <person name="Lai Q."/>
            <person name="Li Y."/>
            <person name="Zhang B."/>
            <person name="Zhang J."/>
            <person name="Zhang H."/>
            <person name="Yang L."/>
            <person name="Zheng W."/>
            <person name="Tian Y."/>
            <person name="Yu Z."/>
            <person name="Xu H.Jr."/>
            <person name="Zheng T."/>
        </authorList>
    </citation>
    <scope>NUCLEOTIDE SEQUENCE [LARGE SCALE GENOMIC DNA]</scope>
    <source>
        <strain evidence="4 5">KD52</strain>
    </source>
</reference>
<dbReference type="GO" id="GO:0008964">
    <property type="term" value="F:phosphoenolpyruvate carboxylase activity"/>
    <property type="evidence" value="ECO:0007669"/>
    <property type="project" value="InterPro"/>
</dbReference>
<dbReference type="PRINTS" id="PR00150">
    <property type="entry name" value="PEPCARBXLASE"/>
</dbReference>
<sequence length="920" mass="104288">METLLANAQQHFKKTYQDLQHLLQLLQDVLKESGEAQLAEQIPWIGQAGVPDELTTRHLQLYSLVFQLMSMAEINTAVQHRRRAEDESGDPEPGLWVEAFRRLQEAGVSKEEALRALRQISVEPVLTAHPTEAKRTTVLEHHRELYLLLVQRENQMYNAREREELNLEIKENLYRLWKTGEIYLEKPDVTSELRNVMHYLLEVFPDLIQILDRRLEKAGESFGIASGTLARAHAYPKISFGDWVGGDRDGHPLVTADVTQHTLLRLRLNAFVAIRRKLARLVRHLSFACQIEELIPEAQERIREMVEELGEQTGEEALDRNKGEAFRQMANLMLVKLPVDTQRGHAVQLSERPGCYFHSEDLVKDLTMLQRALDAHGATTVAYREVVVVKRVVETLGFHLAALDIRQNSAFHDQAVSQLLKAALVPDTDFGSWSEQKRLEFLSRELESARPFTHPDAVLEDNARAVAECYRTLKSHTEKYGINCLGSFIVSMTRSVSDLLVVYLLAREAGLTEMTEEGLVCTVPVVPLLETVDDLERGPEILRNFLEHPFTARSMRYLMKTRHWEKPRQQVMVGYSDSNKDGGIMASQWYLYKAQQRLSRAGADMGVDILFFHGKGGSISRGSGPTAAFLNALPCGTLNSRIRLTEQGETIAQKYAYKLNAAYNLELLVAGTFARTVLDRQEPCEGHPMEAILERLAQDSREHYAALLHTDGFIPFFRQATPIDAIESSKIGSRPAKRTGASTLADLRAIPWVFAWGQSRYHMTSWYGLGTALQSLEKEKPEAYTALKAQCEDEPFLKYVLQNVDNSVGEVDESIMAAYAALVEDEAIRERFLKMFRQELSLVRQQLDQLLGGDYESRHPRRARSNEMRSVVLQPLHRHQIALLERWRAEKARGAKQAAHTQMELMLTINAIAGAIGTTG</sequence>
<evidence type="ECO:0000256" key="2">
    <source>
        <dbReference type="ARBA" id="ARBA00022419"/>
    </source>
</evidence>
<dbReference type="InterPro" id="IPR033129">
    <property type="entry name" value="PEPCASE_His_AS"/>
</dbReference>
<evidence type="ECO:0000313" key="5">
    <source>
        <dbReference type="Proteomes" id="UP000029736"/>
    </source>
</evidence>
<dbReference type="PROSITE" id="PS00393">
    <property type="entry name" value="PEPCASE_2"/>
    <property type="match status" value="1"/>
</dbReference>
<dbReference type="Proteomes" id="UP000029736">
    <property type="component" value="Unassembled WGS sequence"/>
</dbReference>
<comment type="caution">
    <text evidence="4">The sequence shown here is derived from an EMBL/GenBank/DDBJ whole genome shotgun (WGS) entry which is preliminary data.</text>
</comment>
<dbReference type="STRING" id="1524460.IX84_21210"/>
<evidence type="ECO:0000256" key="1">
    <source>
        <dbReference type="ARBA" id="ARBA00003670"/>
    </source>
</evidence>
<dbReference type="GO" id="GO:0015977">
    <property type="term" value="P:carbon fixation"/>
    <property type="evidence" value="ECO:0007669"/>
    <property type="project" value="InterPro"/>
</dbReference>
<keyword evidence="5" id="KW-1185">Reference proteome</keyword>
<name>A0A098S2K3_9BACT</name>
<proteinExistence type="predicted"/>
<dbReference type="InterPro" id="IPR015813">
    <property type="entry name" value="Pyrv/PenolPyrv_kinase-like_dom"/>
</dbReference>
<dbReference type="PANTHER" id="PTHR30523">
    <property type="entry name" value="PHOSPHOENOLPYRUVATE CARBOXYLASE"/>
    <property type="match status" value="1"/>
</dbReference>
<dbReference type="Pfam" id="PF00311">
    <property type="entry name" value="PEPcase"/>
    <property type="match status" value="1"/>
</dbReference>